<protein>
    <submittedName>
        <fullName evidence="1">Uncharacterized protein</fullName>
    </submittedName>
</protein>
<proteinExistence type="predicted"/>
<reference evidence="1" key="1">
    <citation type="submission" date="2020-11" db="EMBL/GenBank/DDBJ databases">
        <authorList>
            <person name="Tran Van P."/>
        </authorList>
    </citation>
    <scope>NUCLEOTIDE SEQUENCE</scope>
</reference>
<keyword evidence="2" id="KW-1185">Reference proteome</keyword>
<evidence type="ECO:0000313" key="2">
    <source>
        <dbReference type="Proteomes" id="UP000759131"/>
    </source>
</evidence>
<dbReference type="Proteomes" id="UP000759131">
    <property type="component" value="Unassembled WGS sequence"/>
</dbReference>
<sequence>MANRESIVRTLKPML</sequence>
<name>A0A7R9QLW6_9ACAR</name>
<gene>
    <name evidence="1" type="ORF">OSB1V03_LOCUS23004</name>
</gene>
<dbReference type="EMBL" id="OC908167">
    <property type="protein sequence ID" value="CAD7650740.1"/>
    <property type="molecule type" value="Genomic_DNA"/>
</dbReference>
<accession>A0A7R9QLW6</accession>
<evidence type="ECO:0000313" key="1">
    <source>
        <dbReference type="EMBL" id="CAD7650740.1"/>
    </source>
</evidence>
<organism evidence="1">
    <name type="scientific">Medioppia subpectinata</name>
    <dbReference type="NCBI Taxonomy" id="1979941"/>
    <lineage>
        <taxon>Eukaryota</taxon>
        <taxon>Metazoa</taxon>
        <taxon>Ecdysozoa</taxon>
        <taxon>Arthropoda</taxon>
        <taxon>Chelicerata</taxon>
        <taxon>Arachnida</taxon>
        <taxon>Acari</taxon>
        <taxon>Acariformes</taxon>
        <taxon>Sarcoptiformes</taxon>
        <taxon>Oribatida</taxon>
        <taxon>Brachypylina</taxon>
        <taxon>Oppioidea</taxon>
        <taxon>Oppiidae</taxon>
        <taxon>Medioppia</taxon>
    </lineage>
</organism>
<dbReference type="EMBL" id="CAJPIZ010053592">
    <property type="protein sequence ID" value="CAG2123059.1"/>
    <property type="molecule type" value="Genomic_DNA"/>
</dbReference>